<dbReference type="GO" id="GO:0033897">
    <property type="term" value="F:ribonuclease T2 activity"/>
    <property type="evidence" value="ECO:0007669"/>
    <property type="project" value="InterPro"/>
</dbReference>
<feature type="signal peptide" evidence="4">
    <location>
        <begin position="1"/>
        <end position="28"/>
    </location>
</feature>
<comment type="caution">
    <text evidence="5">The sequence shown here is derived from an EMBL/GenBank/DDBJ whole genome shotgun (WGS) entry which is preliminary data.</text>
</comment>
<dbReference type="EMBL" id="JAFLNF010000001">
    <property type="protein sequence ID" value="MBO0343845.1"/>
    <property type="molecule type" value="Genomic_DNA"/>
</dbReference>
<dbReference type="AlphaFoldDB" id="A0A939EKE4"/>
<evidence type="ECO:0000313" key="5">
    <source>
        <dbReference type="EMBL" id="MBO0343845.1"/>
    </source>
</evidence>
<dbReference type="GO" id="GO:0006401">
    <property type="term" value="P:RNA catabolic process"/>
    <property type="evidence" value="ECO:0007669"/>
    <property type="project" value="TreeGrafter"/>
</dbReference>
<accession>A0A939EKE4</accession>
<evidence type="ECO:0000256" key="4">
    <source>
        <dbReference type="SAM" id="SignalP"/>
    </source>
</evidence>
<reference evidence="5" key="1">
    <citation type="submission" date="2021-03" db="EMBL/GenBank/DDBJ databases">
        <title>Roseibium sp. CAU 1637 isolated from Incheon.</title>
        <authorList>
            <person name="Kim W."/>
        </authorList>
    </citation>
    <scope>NUCLEOTIDE SEQUENCE</scope>
    <source>
        <strain evidence="5">CAU 1637</strain>
    </source>
</reference>
<evidence type="ECO:0000256" key="2">
    <source>
        <dbReference type="RuleBase" id="RU004328"/>
    </source>
</evidence>
<feature type="chain" id="PRO_5037406040" evidence="4">
    <location>
        <begin position="29"/>
        <end position="344"/>
    </location>
</feature>
<evidence type="ECO:0000256" key="1">
    <source>
        <dbReference type="ARBA" id="ARBA00007469"/>
    </source>
</evidence>
<comment type="similarity">
    <text evidence="1 2">Belongs to the RNase T2 family.</text>
</comment>
<dbReference type="Pfam" id="PF00445">
    <property type="entry name" value="Ribonuclease_T2"/>
    <property type="match status" value="1"/>
</dbReference>
<dbReference type="SUPFAM" id="SSF55895">
    <property type="entry name" value="Ribonuclease Rh-like"/>
    <property type="match status" value="1"/>
</dbReference>
<sequence length="344" mass="37850">MTFKSTYLLKCLTFACAVAALSVSPGLAQVKMDGYILASKSCEAYQSAKRRSNPGKVETVEGQIYPLLALNKPQGEFYLIRIPGAPGEEKRWISTVCGTPQASRKASITPDTKRPSKQATPARESTNNVLVLNWLPAFCEDRPRKRECKALNNNRLPNAARRFSIHGLWPQPRDKEYCNVSSRDKALDRSSWRNLPAPDIDRATAKKLAQLMPGAASDLHRHEWIKHGTCYLAAGGADEYFDDMIQLTEEINHSAVVDLLTSNIGRELSTSTIRTAFDKAFGPGTGDRVSIKCANDGRRVLLSELWINLNGHISPESGLGTLTRNARKARGGCRSAIIDPAGQQ</sequence>
<dbReference type="InterPro" id="IPR001568">
    <property type="entry name" value="RNase_T2-like"/>
</dbReference>
<protein>
    <submittedName>
        <fullName evidence="5">Ribonuclease T</fullName>
    </submittedName>
</protein>
<dbReference type="RefSeq" id="WP_206937585.1">
    <property type="nucleotide sequence ID" value="NZ_JAFLNF010000001.1"/>
</dbReference>
<feature type="region of interest" description="Disordered" evidence="3">
    <location>
        <begin position="103"/>
        <end position="124"/>
    </location>
</feature>
<dbReference type="Gene3D" id="3.90.730.10">
    <property type="entry name" value="Ribonuclease T2-like"/>
    <property type="match status" value="1"/>
</dbReference>
<proteinExistence type="inferred from homology"/>
<gene>
    <name evidence="5" type="ORF">J0X15_01310</name>
</gene>
<dbReference type="InterPro" id="IPR033130">
    <property type="entry name" value="RNase_T2_His_AS_2"/>
</dbReference>
<organism evidence="5 6">
    <name type="scientific">Roseibium limicola</name>
    <dbReference type="NCBI Taxonomy" id="2816037"/>
    <lineage>
        <taxon>Bacteria</taxon>
        <taxon>Pseudomonadati</taxon>
        <taxon>Pseudomonadota</taxon>
        <taxon>Alphaproteobacteria</taxon>
        <taxon>Hyphomicrobiales</taxon>
        <taxon>Stappiaceae</taxon>
        <taxon>Roseibium</taxon>
    </lineage>
</organism>
<dbReference type="InterPro" id="IPR018188">
    <property type="entry name" value="RNase_T2_His_AS_1"/>
</dbReference>
<dbReference type="Proteomes" id="UP000664779">
    <property type="component" value="Unassembled WGS sequence"/>
</dbReference>
<evidence type="ECO:0000313" key="6">
    <source>
        <dbReference type="Proteomes" id="UP000664779"/>
    </source>
</evidence>
<dbReference type="PANTHER" id="PTHR11240">
    <property type="entry name" value="RIBONUCLEASE T2"/>
    <property type="match status" value="1"/>
</dbReference>
<keyword evidence="4" id="KW-0732">Signal</keyword>
<dbReference type="InterPro" id="IPR036430">
    <property type="entry name" value="RNase_T2-like_sf"/>
</dbReference>
<name>A0A939EKE4_9HYPH</name>
<keyword evidence="6" id="KW-1185">Reference proteome</keyword>
<dbReference type="PANTHER" id="PTHR11240:SF22">
    <property type="entry name" value="RIBONUCLEASE T2"/>
    <property type="match status" value="1"/>
</dbReference>
<dbReference type="GO" id="GO:0003723">
    <property type="term" value="F:RNA binding"/>
    <property type="evidence" value="ECO:0007669"/>
    <property type="project" value="InterPro"/>
</dbReference>
<dbReference type="PROSITE" id="PS00531">
    <property type="entry name" value="RNASE_T2_2"/>
    <property type="match status" value="1"/>
</dbReference>
<dbReference type="PROSITE" id="PS00530">
    <property type="entry name" value="RNASE_T2_1"/>
    <property type="match status" value="1"/>
</dbReference>
<evidence type="ECO:0000256" key="3">
    <source>
        <dbReference type="SAM" id="MobiDB-lite"/>
    </source>
</evidence>